<keyword evidence="9" id="KW-1185">Reference proteome</keyword>
<evidence type="ECO:0000313" key="7">
    <source>
        <dbReference type="EMBL" id="WPA97855.1"/>
    </source>
</evidence>
<dbReference type="InterPro" id="IPR009081">
    <property type="entry name" value="PP-bd_ACP"/>
</dbReference>
<organism evidence="6 8">
    <name type="scientific">Cercospora beticola</name>
    <name type="common">Sugarbeet leaf spot fungus</name>
    <dbReference type="NCBI Taxonomy" id="122368"/>
    <lineage>
        <taxon>Eukaryota</taxon>
        <taxon>Fungi</taxon>
        <taxon>Dikarya</taxon>
        <taxon>Ascomycota</taxon>
        <taxon>Pezizomycotina</taxon>
        <taxon>Dothideomycetes</taxon>
        <taxon>Dothideomycetidae</taxon>
        <taxon>Mycosphaerellales</taxon>
        <taxon>Mycosphaerellaceae</taxon>
        <taxon>Cercospora</taxon>
    </lineage>
</organism>
<dbReference type="PROSITE" id="PS00455">
    <property type="entry name" value="AMP_BINDING"/>
    <property type="match status" value="1"/>
</dbReference>
<dbReference type="EMBL" id="CP134185">
    <property type="protein sequence ID" value="WPA97855.1"/>
    <property type="molecule type" value="Genomic_DNA"/>
</dbReference>
<keyword evidence="2" id="KW-0596">Phosphopantetheine</keyword>
<feature type="domain" description="Carrier" evidence="5">
    <location>
        <begin position="525"/>
        <end position="601"/>
    </location>
</feature>
<dbReference type="Proteomes" id="UP000230605">
    <property type="component" value="Chromosome 2"/>
</dbReference>
<comment type="similarity">
    <text evidence="1">Belongs to the ATP-dependent AMP-binding enzyme family.</text>
</comment>
<name>A0A2G5HZZ7_CERBT</name>
<evidence type="ECO:0000313" key="8">
    <source>
        <dbReference type="Proteomes" id="UP000230605"/>
    </source>
</evidence>
<dbReference type="SMART" id="SM00823">
    <property type="entry name" value="PKS_PP"/>
    <property type="match status" value="1"/>
</dbReference>
<accession>A0A2G5HZZ7</accession>
<dbReference type="PANTHER" id="PTHR43201:SF5">
    <property type="entry name" value="MEDIUM-CHAIN ACYL-COA LIGASE ACSF2, MITOCHONDRIAL"/>
    <property type="match status" value="1"/>
</dbReference>
<evidence type="ECO:0000313" key="6">
    <source>
        <dbReference type="EMBL" id="PIA98114.1"/>
    </source>
</evidence>
<evidence type="ECO:0000256" key="3">
    <source>
        <dbReference type="ARBA" id="ARBA00022553"/>
    </source>
</evidence>
<sequence>MGTSTNLYDAVFRRNDGQSPENEAIRTLRGSAAKTTYNSLKGNVDFLRSVANFQSKENVALVMPNSPELIVGLLALWADGAAAVPLNPAYTAAEFEPLFKDLSIKKVVVLGGDDKTKATLQETSANQKIIEISLDGLREGDTRGKSSPPNLDDNTALYLHTSGTTGKPKAVPLKHSNLLRGARNVAETYQLDSTHRTYLLQVLFHIHGIVAALLAPLVTGGSIVIPPGGAIDASRAWSDFQENDCNWVTGTPSILQTLLAAPDPKSGTLDIQFIRSCSSPLLPTVFEALRKRFDCPVIEAYAMTEASHQMCSNRLDDFGSGSVGPESGATKICIWSEGNTAVALGEEGEVCVSGDNVMGGYDGVSDEVNQKAFWQGTDERGNEARWFRTGDRGVLSTDDRRRLTLIGRLSEMINRGGEKISPVEVDEAIMLASDEVKEAASFSVSDDFYGQEVEAAVVLKPNTSLDEAKLQQLLEKRLAAFKIPKKIHFCEDKIPKGPTGKIQRKVLSQLFGQDNSAEAGDGKQKSSEDDVYAIIDRALGIKSGQAKESQSTTLLALGADSMGLSKISSAVERQTGVRLGVAALFAYPTVEEVVDLVQQGTTKSQGGFDAPTKVAPFSLLGSSKDQLEQICNSAGIKIDDLEDAIPLSANQNMYLKVLRGSTKKEHLDNNDVWQMNRYRLANGTDKARLLQTLGKVRQHEESFRWKLGYDDSASSWIILQEKPEYSNPDSPRIREFSCAAEEEATKLMDEELSTYRHRVGTRTLVLYIVSIGEGDSLELELAFIESHLFTEGQGRRLILDTISKAYQNEELDHYTPYSAYVSRFPIGHDPASALEFWEKEVASMKREEKWSEIKAPAYVNPEAWTKDQLVPLGDMQSVNAPFRDLTVVLDMTLPLVVEAVFSLSLALWLSQRDSVFTSGSVVYDRAVSLRTIGDGERLDSVRAVTGSYQPQPLVLDLAARDLWTYLLHFKAMTQIRERKICLNEMDRLACHTAAFTWRFHNDVEDESSSADNDGPLIAGVKAEAMSMRAFHMCFVNANRHGEDGATVAIGFHEKWLDEQRSNGCKVELVEICIKALRFVAENNSKLQELSLEDLRAAVFG</sequence>
<dbReference type="SUPFAM" id="SSF47336">
    <property type="entry name" value="ACP-like"/>
    <property type="match status" value="1"/>
</dbReference>
<evidence type="ECO:0000256" key="4">
    <source>
        <dbReference type="ARBA" id="ARBA00022598"/>
    </source>
</evidence>
<dbReference type="SUPFAM" id="SSF52777">
    <property type="entry name" value="CoA-dependent acyltransferases"/>
    <property type="match status" value="1"/>
</dbReference>
<dbReference type="InterPro" id="IPR036736">
    <property type="entry name" value="ACP-like_sf"/>
</dbReference>
<dbReference type="EMBL" id="LKMD01000102">
    <property type="protein sequence ID" value="PIA98114.1"/>
    <property type="molecule type" value="Genomic_DNA"/>
</dbReference>
<dbReference type="GO" id="GO:0031177">
    <property type="term" value="F:phosphopantetheine binding"/>
    <property type="evidence" value="ECO:0007669"/>
    <property type="project" value="InterPro"/>
</dbReference>
<evidence type="ECO:0000256" key="1">
    <source>
        <dbReference type="ARBA" id="ARBA00006432"/>
    </source>
</evidence>
<dbReference type="Proteomes" id="UP001302367">
    <property type="component" value="Chromosome 2"/>
</dbReference>
<reference evidence="7 9" key="2">
    <citation type="submission" date="2023-09" db="EMBL/GenBank/DDBJ databases">
        <title>Complete-Gapless Cercospora beticola genome.</title>
        <authorList>
            <person name="Wyatt N.A."/>
            <person name="Spanner R.E."/>
            <person name="Bolton M.D."/>
        </authorList>
    </citation>
    <scope>NUCLEOTIDE SEQUENCE [LARGE SCALE GENOMIC DNA]</scope>
    <source>
        <strain evidence="7">Cb09-40</strain>
    </source>
</reference>
<dbReference type="PANTHER" id="PTHR43201">
    <property type="entry name" value="ACYL-COA SYNTHETASE"/>
    <property type="match status" value="1"/>
</dbReference>
<dbReference type="InterPro" id="IPR025110">
    <property type="entry name" value="AMP-bd_C"/>
</dbReference>
<dbReference type="InterPro" id="IPR000873">
    <property type="entry name" value="AMP-dep_synth/lig_dom"/>
</dbReference>
<dbReference type="Pfam" id="PF00501">
    <property type="entry name" value="AMP-binding"/>
    <property type="match status" value="1"/>
</dbReference>
<evidence type="ECO:0000313" key="9">
    <source>
        <dbReference type="Proteomes" id="UP001302367"/>
    </source>
</evidence>
<dbReference type="InterPro" id="IPR020845">
    <property type="entry name" value="AMP-binding_CS"/>
</dbReference>
<dbReference type="Gene3D" id="3.30.559.10">
    <property type="entry name" value="Chloramphenicol acetyltransferase-like domain"/>
    <property type="match status" value="1"/>
</dbReference>
<dbReference type="Pfam" id="PF00550">
    <property type="entry name" value="PP-binding"/>
    <property type="match status" value="1"/>
</dbReference>
<dbReference type="Gene3D" id="1.10.1200.10">
    <property type="entry name" value="ACP-like"/>
    <property type="match status" value="1"/>
</dbReference>
<dbReference type="Pfam" id="PF13193">
    <property type="entry name" value="AMP-binding_C"/>
    <property type="match status" value="1"/>
</dbReference>
<dbReference type="SUPFAM" id="SSF56801">
    <property type="entry name" value="Acetyl-CoA synthetase-like"/>
    <property type="match status" value="1"/>
</dbReference>
<evidence type="ECO:0000256" key="2">
    <source>
        <dbReference type="ARBA" id="ARBA00022450"/>
    </source>
</evidence>
<dbReference type="GO" id="GO:0006631">
    <property type="term" value="P:fatty acid metabolic process"/>
    <property type="evidence" value="ECO:0007669"/>
    <property type="project" value="TreeGrafter"/>
</dbReference>
<dbReference type="Gene3D" id="3.40.50.12780">
    <property type="entry name" value="N-terminal domain of ligase-like"/>
    <property type="match status" value="1"/>
</dbReference>
<protein>
    <submittedName>
        <fullName evidence="6">Peroxisomal-coenzyme A synthetase</fullName>
    </submittedName>
</protein>
<dbReference type="Gene3D" id="3.30.300.30">
    <property type="match status" value="1"/>
</dbReference>
<dbReference type="OrthoDB" id="3633556at2759"/>
<keyword evidence="4" id="KW-0436">Ligase</keyword>
<evidence type="ECO:0000259" key="5">
    <source>
        <dbReference type="PROSITE" id="PS50075"/>
    </source>
</evidence>
<reference evidence="6 8" key="1">
    <citation type="submission" date="2015-10" db="EMBL/GenBank/DDBJ databases">
        <title>The cercosporin biosynthetic gene cluster was horizontally transferred to several fungal lineages and shown to be expanded in Cercospora beticola based on microsynteny with recipient genomes.</title>
        <authorList>
            <person name="De Jonge R."/>
            <person name="Ebert M.K."/>
            <person name="Suttle J.C."/>
            <person name="Jurick Ii W.M."/>
            <person name="Secor G.A."/>
            <person name="Thomma B.P."/>
            <person name="Van De Peer Y."/>
            <person name="Bolton M.D."/>
        </authorList>
    </citation>
    <scope>NUCLEOTIDE SEQUENCE [LARGE SCALE GENOMIC DNA]</scope>
    <source>
        <strain evidence="6 8">09-40</strain>
    </source>
</reference>
<keyword evidence="3" id="KW-0597">Phosphoprotein</keyword>
<dbReference type="InterPro" id="IPR042099">
    <property type="entry name" value="ANL_N_sf"/>
</dbReference>
<gene>
    <name evidence="6" type="ORF">CB0940_05318</name>
    <name evidence="7" type="ORF">RHO25_002466</name>
</gene>
<dbReference type="InterPro" id="IPR023213">
    <property type="entry name" value="CAT-like_dom_sf"/>
</dbReference>
<dbReference type="GO" id="GO:0031956">
    <property type="term" value="F:medium-chain fatty acid-CoA ligase activity"/>
    <property type="evidence" value="ECO:0007669"/>
    <property type="project" value="TreeGrafter"/>
</dbReference>
<dbReference type="AlphaFoldDB" id="A0A2G5HZZ7"/>
<dbReference type="InterPro" id="IPR020806">
    <property type="entry name" value="PKS_PP-bd"/>
</dbReference>
<proteinExistence type="inferred from homology"/>
<dbReference type="InterPro" id="IPR045851">
    <property type="entry name" value="AMP-bd_C_sf"/>
</dbReference>
<dbReference type="PROSITE" id="PS50075">
    <property type="entry name" value="CARRIER"/>
    <property type="match status" value="1"/>
</dbReference>